<dbReference type="InterPro" id="IPR014801">
    <property type="entry name" value="Mediator_Med5_fun"/>
</dbReference>
<evidence type="ECO:0000256" key="1">
    <source>
        <dbReference type="ARBA" id="ARBA00004123"/>
    </source>
</evidence>
<evidence type="ECO:0000256" key="8">
    <source>
        <dbReference type="ARBA" id="ARBA00031256"/>
    </source>
</evidence>
<comment type="subcellular location">
    <subcellularLocation>
        <location evidence="1 9">Nucleus</location>
    </subcellularLocation>
</comment>
<dbReference type="GO" id="GO:0016592">
    <property type="term" value="C:mediator complex"/>
    <property type="evidence" value="ECO:0007669"/>
    <property type="project" value="EnsemblFungi"/>
</dbReference>
<evidence type="ECO:0000256" key="2">
    <source>
        <dbReference type="ARBA" id="ARBA00008782"/>
    </source>
</evidence>
<dbReference type="GO" id="GO:0060261">
    <property type="term" value="P:positive regulation of transcription initiation by RNA polymerase II"/>
    <property type="evidence" value="ECO:0007669"/>
    <property type="project" value="EnsemblFungi"/>
</dbReference>
<evidence type="ECO:0000256" key="5">
    <source>
        <dbReference type="ARBA" id="ARBA00023159"/>
    </source>
</evidence>
<dbReference type="RefSeq" id="XP_003671756.1">
    <property type="nucleotide sequence ID" value="XM_003671708.1"/>
</dbReference>
<dbReference type="eggNOG" id="ENOG502R1HB">
    <property type="taxonomic scope" value="Eukaryota"/>
</dbReference>
<dbReference type="GO" id="GO:0003712">
    <property type="term" value="F:transcription coregulator activity"/>
    <property type="evidence" value="ECO:0007669"/>
    <property type="project" value="InterPro"/>
</dbReference>
<keyword evidence="5 9" id="KW-0010">Activator</keyword>
<evidence type="ECO:0000256" key="7">
    <source>
        <dbReference type="ARBA" id="ARBA00023242"/>
    </source>
</evidence>
<sequence length="1105" mass="125805">MSVGSMSSAIEKQSVFDLAIKCADKQIPANEFLNLFNEFYNEKFLSKVENVDEDAQNDSANLGEISEALSSDFVNLLNSGNSFLIADYIAHLLFVNYNTNLVQRSLSKLDLITNTDMLIHFFSKASMFFSSLSDKLVQDQLCKDLPDIIIPSILSMNMKEIPKGLLVSITKLLQVLLRFITTPVPITAPNSRDNSRQLMSRLSHTNKLLYKKLSQTLESKLVFKELRAPSFVKDNIHDFATSPSLTSPQFISSPLSMMKTPMSTSSGAKYKDMRLLRYYKNIWLNYKILYWEPINSDFLSKYATIASSLFKEPIQPLPSTDHLLTDLIETSFTCFAQFVSNKQYHQTNANLNLLEKRWTIFISKQLPLLMLEHTSKNPQIASKALENIDDKVTKAIKTYYSQIDDLKSTNEDLFDDYPTTSLDIRHDFIKSLVMLNLSPPSLINDYLRESELIDPKTLTTTDDLLVTNPQGIQENIHDIPTFLLNSINALELEMINGNNNDNNNTDNISSINNGIYQLFMNFDTIAPTKQRQLSEAILSLLNDSVDKGNYTIITKLCALLSFNFNHSLTTILSFTNPQSFLECLMNFVDISWKDPTTVKSEDNEDSGYASNNISLSFSWSLLLIITISQTYDVKLTKVALTSPSLSTVNSFSINFLSKLSTLPDAYILDDSKSLSPELLTQSYKLVQRWMYDLFVNGSISDNLSQTTEPRQLATLLPFILKQVLLAIELGAINDNSNILGGFEYFLQPFMMIGLIKTVYWLEQYLAVLKTGTYSDELIQNIFVLLNSIFNPGTLNEDSRSFHNAVLRLNAVPLLKVLRKFRVQTQSNYNVYSSANGGYPALESLIRKLVSVLNISPIYNTDPRIVSSENMYSQQKPLGYGKLLILDENPINKIMTNQINSFWNLHSSTYYNLDYLSELINLISPEKFFTDVLQTLIYKSKTYGVPVARNKMSTKESEHVLDYCFYFLVLHDVETQIEAVRLSQLMAEENQQVDGRPLKKETVAKKETIIPKAETTQDDDFDMLFGENDTSTHDPEEDLQIITIEHAVNEFNDIATLKNDSFAILIHEMKVSRERAFKEGAVSREEYEKVCKYHKKYLSMLKTCVF</sequence>
<keyword evidence="4 9" id="KW-0805">Transcription regulation</keyword>
<dbReference type="EMBL" id="HE580274">
    <property type="protein sequence ID" value="CCD26513.1"/>
    <property type="molecule type" value="Genomic_DNA"/>
</dbReference>
<evidence type="ECO:0000313" key="11">
    <source>
        <dbReference type="Proteomes" id="UP000000689"/>
    </source>
</evidence>
<dbReference type="HOGENOM" id="CLU_281615_0_0_1"/>
<dbReference type="AlphaFoldDB" id="G0WFF2"/>
<dbReference type="KEGG" id="ndi:NDAI_0H03400"/>
<comment type="function">
    <text evidence="9">Component of the Mediator complex, a coactivator involved in the regulated transcription of nearly all RNA polymerase II-dependent genes. Mediator functions as a bridge to convey information from gene-specific regulatory proteins to the basal RNA polymerase II transcription machinery. Mediator is recruited to promoters by direct interactions with regulatory proteins and serves as a scaffold for the assembly of a functional preinitiation complex with RNA polymerase II and the general transcription factors.</text>
</comment>
<name>G0WFF2_NAUDC</name>
<proteinExistence type="inferred from homology"/>
<dbReference type="PANTHER" id="PTHR35784:SF1">
    <property type="entry name" value="MEDIATOR OF RNA POLYMERASE II TRANSCRIPTION SUBUNIT 5"/>
    <property type="match status" value="1"/>
</dbReference>
<dbReference type="GO" id="GO:0051123">
    <property type="term" value="P:RNA polymerase II preinitiation complex assembly"/>
    <property type="evidence" value="ECO:0007669"/>
    <property type="project" value="EnsemblFungi"/>
</dbReference>
<protein>
    <recommendedName>
        <fullName evidence="3 9">Mediator of RNA polymerase II transcription subunit 5</fullName>
    </recommendedName>
    <alternativeName>
        <fullName evidence="8 9">Mediator complex subunit 5</fullName>
    </alternativeName>
</protein>
<evidence type="ECO:0000256" key="3">
    <source>
        <dbReference type="ARBA" id="ARBA00020628"/>
    </source>
</evidence>
<dbReference type="STRING" id="1071378.G0WFF2"/>
<dbReference type="GO" id="GO:0032968">
    <property type="term" value="P:positive regulation of transcription elongation by RNA polymerase II"/>
    <property type="evidence" value="ECO:0007669"/>
    <property type="project" value="EnsemblFungi"/>
</dbReference>
<accession>G0WFF2</accession>
<evidence type="ECO:0000256" key="6">
    <source>
        <dbReference type="ARBA" id="ARBA00023163"/>
    </source>
</evidence>
<comment type="similarity">
    <text evidence="2 9">Belongs to the Mediator complex subunit 5 family.</text>
</comment>
<organism evidence="10 11">
    <name type="scientific">Naumovozyma dairenensis (strain ATCC 10597 / BCRC 20456 / CBS 421 / NBRC 0211 / NRRL Y-12639)</name>
    <name type="common">Saccharomyces dairenensis</name>
    <dbReference type="NCBI Taxonomy" id="1071378"/>
    <lineage>
        <taxon>Eukaryota</taxon>
        <taxon>Fungi</taxon>
        <taxon>Dikarya</taxon>
        <taxon>Ascomycota</taxon>
        <taxon>Saccharomycotina</taxon>
        <taxon>Saccharomycetes</taxon>
        <taxon>Saccharomycetales</taxon>
        <taxon>Saccharomycetaceae</taxon>
        <taxon>Naumovozyma</taxon>
    </lineage>
</organism>
<evidence type="ECO:0000256" key="9">
    <source>
        <dbReference type="RuleBase" id="RU364142"/>
    </source>
</evidence>
<dbReference type="Pfam" id="PF08689">
    <property type="entry name" value="Med5"/>
    <property type="match status" value="1"/>
</dbReference>
<dbReference type="GeneID" id="11496044"/>
<keyword evidence="6 9" id="KW-0804">Transcription</keyword>
<evidence type="ECO:0000256" key="4">
    <source>
        <dbReference type="ARBA" id="ARBA00023015"/>
    </source>
</evidence>
<evidence type="ECO:0000313" key="10">
    <source>
        <dbReference type="EMBL" id="CCD26513.1"/>
    </source>
</evidence>
<gene>
    <name evidence="10" type="primary">NDAI0H03400</name>
    <name evidence="9" type="synonym">MED5</name>
    <name evidence="10" type="ordered locus">NDAI_0H03400</name>
</gene>
<comment type="subunit">
    <text evidence="9">Component of the Mediator complex.</text>
</comment>
<keyword evidence="7 9" id="KW-0539">Nucleus</keyword>
<dbReference type="GO" id="GO:0070847">
    <property type="term" value="C:core mediator complex"/>
    <property type="evidence" value="ECO:0007669"/>
    <property type="project" value="EnsemblFungi"/>
</dbReference>
<dbReference type="PANTHER" id="PTHR35784">
    <property type="entry name" value="MEDIATOR OF RNA POLYMERASE II TRANSCRIPTION SUBUNIT 5"/>
    <property type="match status" value="1"/>
</dbReference>
<dbReference type="OrthoDB" id="5322661at2759"/>
<reference evidence="10 11" key="1">
    <citation type="journal article" date="2011" name="Proc. Natl. Acad. Sci. U.S.A.">
        <title>Evolutionary erosion of yeast sex chromosomes by mating-type switching accidents.</title>
        <authorList>
            <person name="Gordon J.L."/>
            <person name="Armisen D."/>
            <person name="Proux-Wera E."/>
            <person name="Oheigeartaigh S.S."/>
            <person name="Byrne K.P."/>
            <person name="Wolfe K.H."/>
        </authorList>
    </citation>
    <scope>NUCLEOTIDE SEQUENCE [LARGE SCALE GENOMIC DNA]</scope>
    <source>
        <strain evidence="11">ATCC 10597 / BCRC 20456 / CBS 421 / NBRC 0211 / NRRL Y-12639</strain>
    </source>
</reference>
<dbReference type="Proteomes" id="UP000000689">
    <property type="component" value="Chromosome 8"/>
</dbReference>
<keyword evidence="11" id="KW-1185">Reference proteome</keyword>
<dbReference type="OMA" id="FTCFAQF"/>